<dbReference type="Gene3D" id="1.10.600.10">
    <property type="entry name" value="Farnesyl Diphosphate Synthase"/>
    <property type="match status" value="1"/>
</dbReference>
<accession>A0A926E1V4</accession>
<dbReference type="SUPFAM" id="SSF48576">
    <property type="entry name" value="Terpenoid synthases"/>
    <property type="match status" value="1"/>
</dbReference>
<evidence type="ECO:0000256" key="4">
    <source>
        <dbReference type="ARBA" id="ARBA00015100"/>
    </source>
</evidence>
<keyword evidence="6" id="KW-0479">Metal-binding</keyword>
<evidence type="ECO:0000256" key="1">
    <source>
        <dbReference type="ARBA" id="ARBA00001946"/>
    </source>
</evidence>
<evidence type="ECO:0000313" key="13">
    <source>
        <dbReference type="EMBL" id="MBC8559467.1"/>
    </source>
</evidence>
<comment type="caution">
    <text evidence="13">The sequence shown here is derived from an EMBL/GenBank/DDBJ whole genome shotgun (WGS) entry which is preliminary data.</text>
</comment>
<dbReference type="Pfam" id="PF00348">
    <property type="entry name" value="polyprenyl_synt"/>
    <property type="match status" value="1"/>
</dbReference>
<evidence type="ECO:0000256" key="3">
    <source>
        <dbReference type="ARBA" id="ARBA00012439"/>
    </source>
</evidence>
<dbReference type="SFLD" id="SFLDG01017">
    <property type="entry name" value="Polyprenyl_Transferase_Like"/>
    <property type="match status" value="1"/>
</dbReference>
<dbReference type="GO" id="GO:0016114">
    <property type="term" value="P:terpenoid biosynthetic process"/>
    <property type="evidence" value="ECO:0007669"/>
    <property type="project" value="UniProtKB-ARBA"/>
</dbReference>
<keyword evidence="7" id="KW-0460">Magnesium</keyword>
<evidence type="ECO:0000256" key="10">
    <source>
        <dbReference type="ARBA" id="ARBA00032873"/>
    </source>
</evidence>
<dbReference type="InterPro" id="IPR053378">
    <property type="entry name" value="Prenyl_diphosphate_synthase"/>
</dbReference>
<sequence>MKQMNEYIALVEGALDKALGSTDEYQVLRAMAYSAEAGGKRIRPVLLLMFCRMLGGNVNKALPLACAVEMIHTYSLIHDDLPCMDNDDLRRGKPSCHKQFGEATALLAGDGLLTMAFSMIAGADLPADVRIGAVKVLSQRAGVFGMIGGQEMDLQNEEKGSSISAETLERTYALKTSALLQSACEMGALAGGGDEEAIEKAGEYAYHLGLAFQIVDDILDVTGDEKTLGKPIGSDEENGKATFVSLYGLKKARELASAHSDKALSALQYFSGSGELKTLTENLLFREN</sequence>
<protein>
    <recommendedName>
        <fullName evidence="4">Farnesyl diphosphate synthase</fullName>
        <ecNumber evidence="3">2.5.1.10</ecNumber>
    </recommendedName>
    <alternativeName>
        <fullName evidence="10">(2E,6E)-farnesyl diphosphate synthase</fullName>
    </alternativeName>
    <alternativeName>
        <fullName evidence="9">Geranyltranstransferase</fullName>
    </alternativeName>
</protein>
<organism evidence="13 14">
    <name type="scientific">Fumia xinanensis</name>
    <dbReference type="NCBI Taxonomy" id="2763659"/>
    <lineage>
        <taxon>Bacteria</taxon>
        <taxon>Bacillati</taxon>
        <taxon>Bacillota</taxon>
        <taxon>Clostridia</taxon>
        <taxon>Eubacteriales</taxon>
        <taxon>Oscillospiraceae</taxon>
        <taxon>Fumia</taxon>
    </lineage>
</organism>
<comment type="cofactor">
    <cofactor evidence="1">
        <name>Mg(2+)</name>
        <dbReference type="ChEBI" id="CHEBI:18420"/>
    </cofactor>
</comment>
<dbReference type="NCBIfam" id="NF045485">
    <property type="entry name" value="FPPsyn"/>
    <property type="match status" value="1"/>
</dbReference>
<name>A0A926E1V4_9FIRM</name>
<dbReference type="GO" id="GO:0004337">
    <property type="term" value="F:(2E,6E)-farnesyl diphosphate synthase activity"/>
    <property type="evidence" value="ECO:0007669"/>
    <property type="project" value="UniProtKB-EC"/>
</dbReference>
<evidence type="ECO:0000256" key="9">
    <source>
        <dbReference type="ARBA" id="ARBA00032380"/>
    </source>
</evidence>
<gene>
    <name evidence="13" type="ORF">H8710_05205</name>
</gene>
<comment type="catalytic activity">
    <reaction evidence="11">
        <text>isopentenyl diphosphate + (2E)-geranyl diphosphate = (2E,6E)-farnesyl diphosphate + diphosphate</text>
        <dbReference type="Rhea" id="RHEA:19361"/>
        <dbReference type="ChEBI" id="CHEBI:33019"/>
        <dbReference type="ChEBI" id="CHEBI:58057"/>
        <dbReference type="ChEBI" id="CHEBI:128769"/>
        <dbReference type="ChEBI" id="CHEBI:175763"/>
        <dbReference type="EC" id="2.5.1.10"/>
    </reaction>
</comment>
<evidence type="ECO:0000256" key="12">
    <source>
        <dbReference type="RuleBase" id="RU004466"/>
    </source>
</evidence>
<comment type="similarity">
    <text evidence="2 12">Belongs to the FPP/GGPP synthase family.</text>
</comment>
<dbReference type="GO" id="GO:0005737">
    <property type="term" value="C:cytoplasm"/>
    <property type="evidence" value="ECO:0007669"/>
    <property type="project" value="UniProtKB-ARBA"/>
</dbReference>
<dbReference type="AlphaFoldDB" id="A0A926E1V4"/>
<dbReference type="InterPro" id="IPR008949">
    <property type="entry name" value="Isoprenoid_synthase_dom_sf"/>
</dbReference>
<dbReference type="Proteomes" id="UP000610760">
    <property type="component" value="Unassembled WGS sequence"/>
</dbReference>
<dbReference type="PANTHER" id="PTHR43281:SF1">
    <property type="entry name" value="FARNESYL DIPHOSPHATE SYNTHASE"/>
    <property type="match status" value="1"/>
</dbReference>
<reference evidence="13" key="1">
    <citation type="submission" date="2020-08" db="EMBL/GenBank/DDBJ databases">
        <title>Genome public.</title>
        <authorList>
            <person name="Liu C."/>
            <person name="Sun Q."/>
        </authorList>
    </citation>
    <scope>NUCLEOTIDE SEQUENCE</scope>
    <source>
        <strain evidence="13">NSJ-33</strain>
    </source>
</reference>
<dbReference type="FunFam" id="1.10.600.10:FF:000001">
    <property type="entry name" value="Geranylgeranyl diphosphate synthase"/>
    <property type="match status" value="1"/>
</dbReference>
<evidence type="ECO:0000256" key="11">
    <source>
        <dbReference type="ARBA" id="ARBA00049399"/>
    </source>
</evidence>
<dbReference type="RefSeq" id="WP_249294360.1">
    <property type="nucleotide sequence ID" value="NZ_JACRSV010000001.1"/>
</dbReference>
<evidence type="ECO:0000313" key="14">
    <source>
        <dbReference type="Proteomes" id="UP000610760"/>
    </source>
</evidence>
<dbReference type="GO" id="GO:0046872">
    <property type="term" value="F:metal ion binding"/>
    <property type="evidence" value="ECO:0007669"/>
    <property type="project" value="UniProtKB-KW"/>
</dbReference>
<evidence type="ECO:0000256" key="7">
    <source>
        <dbReference type="ARBA" id="ARBA00022842"/>
    </source>
</evidence>
<dbReference type="SFLD" id="SFLDS00005">
    <property type="entry name" value="Isoprenoid_Synthase_Type_I"/>
    <property type="match status" value="1"/>
</dbReference>
<evidence type="ECO:0000256" key="5">
    <source>
        <dbReference type="ARBA" id="ARBA00022679"/>
    </source>
</evidence>
<proteinExistence type="inferred from homology"/>
<dbReference type="PROSITE" id="PS00444">
    <property type="entry name" value="POLYPRENYL_SYNTHASE_2"/>
    <property type="match status" value="1"/>
</dbReference>
<keyword evidence="8" id="KW-0414">Isoprene biosynthesis</keyword>
<dbReference type="PROSITE" id="PS00723">
    <property type="entry name" value="POLYPRENYL_SYNTHASE_1"/>
    <property type="match status" value="1"/>
</dbReference>
<keyword evidence="5 12" id="KW-0808">Transferase</keyword>
<evidence type="ECO:0000256" key="2">
    <source>
        <dbReference type="ARBA" id="ARBA00006706"/>
    </source>
</evidence>
<dbReference type="PANTHER" id="PTHR43281">
    <property type="entry name" value="FARNESYL DIPHOSPHATE SYNTHASE"/>
    <property type="match status" value="1"/>
</dbReference>
<evidence type="ECO:0000256" key="6">
    <source>
        <dbReference type="ARBA" id="ARBA00022723"/>
    </source>
</evidence>
<dbReference type="CDD" id="cd00685">
    <property type="entry name" value="Trans_IPPS_HT"/>
    <property type="match status" value="1"/>
</dbReference>
<dbReference type="InterPro" id="IPR000092">
    <property type="entry name" value="Polyprenyl_synt"/>
</dbReference>
<dbReference type="InterPro" id="IPR033749">
    <property type="entry name" value="Polyprenyl_synt_CS"/>
</dbReference>
<evidence type="ECO:0000256" key="8">
    <source>
        <dbReference type="ARBA" id="ARBA00023229"/>
    </source>
</evidence>
<keyword evidence="14" id="KW-1185">Reference proteome</keyword>
<dbReference type="EC" id="2.5.1.10" evidence="3"/>
<dbReference type="EMBL" id="JACRSV010000001">
    <property type="protein sequence ID" value="MBC8559467.1"/>
    <property type="molecule type" value="Genomic_DNA"/>
</dbReference>